<sequence>MEQGVGSPACLALSSSTTPVRVLLRQKSGDPHRVSHISEVVLTQGVQRALLAALASIAEHGEVTIGRVPDELTSTVAADMLGVSRPTLLKWSRDGVIDSFKVGTHTRFCREDVVRLRYERERERRRAFEELRALDAEGTVSI</sequence>
<dbReference type="AlphaFoldDB" id="A0A1H0CKN2"/>
<reference evidence="3" key="1">
    <citation type="submission" date="2016-10" db="EMBL/GenBank/DDBJ databases">
        <authorList>
            <person name="Varghese N."/>
            <person name="Submissions S."/>
        </authorList>
    </citation>
    <scope>NUCLEOTIDE SEQUENCE [LARGE SCALE GENOMIC DNA]</scope>
    <source>
        <strain evidence="3">DSM 27982</strain>
    </source>
</reference>
<dbReference type="NCBIfam" id="TIGR01764">
    <property type="entry name" value="excise"/>
    <property type="match status" value="1"/>
</dbReference>
<organism evidence="2 3">
    <name type="scientific">Actinomyces ruminicola</name>
    <dbReference type="NCBI Taxonomy" id="332524"/>
    <lineage>
        <taxon>Bacteria</taxon>
        <taxon>Bacillati</taxon>
        <taxon>Actinomycetota</taxon>
        <taxon>Actinomycetes</taxon>
        <taxon>Actinomycetales</taxon>
        <taxon>Actinomycetaceae</taxon>
        <taxon>Actinomyces</taxon>
    </lineage>
</organism>
<gene>
    <name evidence="2" type="ORF">SAMN05216355_10756</name>
</gene>
<dbReference type="InterPro" id="IPR041657">
    <property type="entry name" value="HTH_17"/>
</dbReference>
<proteinExistence type="predicted"/>
<dbReference type="GO" id="GO:0003677">
    <property type="term" value="F:DNA binding"/>
    <property type="evidence" value="ECO:0007669"/>
    <property type="project" value="InterPro"/>
</dbReference>
<protein>
    <submittedName>
        <fullName evidence="2">DNA binding domain-containing protein, excisionase family</fullName>
    </submittedName>
</protein>
<evidence type="ECO:0000313" key="2">
    <source>
        <dbReference type="EMBL" id="SDN58351.1"/>
    </source>
</evidence>
<dbReference type="Gene3D" id="1.10.10.10">
    <property type="entry name" value="Winged helix-like DNA-binding domain superfamily/Winged helix DNA-binding domain"/>
    <property type="match status" value="1"/>
</dbReference>
<dbReference type="Pfam" id="PF12728">
    <property type="entry name" value="HTH_17"/>
    <property type="match status" value="1"/>
</dbReference>
<name>A0A1H0CKN2_9ACTO</name>
<dbReference type="InterPro" id="IPR010093">
    <property type="entry name" value="SinI_DNA-bd"/>
</dbReference>
<accession>A0A1H0CKN2</accession>
<evidence type="ECO:0000313" key="3">
    <source>
        <dbReference type="Proteomes" id="UP000198541"/>
    </source>
</evidence>
<keyword evidence="3" id="KW-1185">Reference proteome</keyword>
<dbReference type="InterPro" id="IPR009061">
    <property type="entry name" value="DNA-bd_dom_put_sf"/>
</dbReference>
<dbReference type="Proteomes" id="UP000198541">
    <property type="component" value="Unassembled WGS sequence"/>
</dbReference>
<dbReference type="SUPFAM" id="SSF46955">
    <property type="entry name" value="Putative DNA-binding domain"/>
    <property type="match status" value="1"/>
</dbReference>
<dbReference type="EMBL" id="FNIM01000007">
    <property type="protein sequence ID" value="SDN58351.1"/>
    <property type="molecule type" value="Genomic_DNA"/>
</dbReference>
<dbReference type="InterPro" id="IPR036388">
    <property type="entry name" value="WH-like_DNA-bd_sf"/>
</dbReference>
<feature type="domain" description="Helix-turn-helix" evidence="1">
    <location>
        <begin position="72"/>
        <end position="115"/>
    </location>
</feature>
<evidence type="ECO:0000259" key="1">
    <source>
        <dbReference type="Pfam" id="PF12728"/>
    </source>
</evidence>